<dbReference type="RefSeq" id="XP_014478554.1">
    <property type="nucleotide sequence ID" value="XM_014623068.1"/>
</dbReference>
<dbReference type="Pfam" id="PF02939">
    <property type="entry name" value="UcrQ"/>
    <property type="match status" value="1"/>
</dbReference>
<keyword evidence="14" id="KW-1185">Reference proteome</keyword>
<dbReference type="Gene3D" id="1.20.5.210">
    <property type="entry name" value="Cytochrome b-c1 complex subunit 8"/>
    <property type="match status" value="1"/>
</dbReference>
<keyword evidence="10 13" id="KW-0496">Mitochondrion</keyword>
<keyword evidence="4 13" id="KW-0813">Transport</keyword>
<evidence type="ECO:0000256" key="11">
    <source>
        <dbReference type="ARBA" id="ARBA00023136"/>
    </source>
</evidence>
<sequence>MGKYWGNLAKISGIVYFRLSPHEQKAFKGIISEGVPNLLRRFQGSVFRVAPFFMFTYLLMEWAKEKNREIHRKNPKDYENDT</sequence>
<dbReference type="FunFam" id="1.20.5.210:FF:000001">
    <property type="entry name" value="Cytochrome b-c1 complex subunit 8"/>
    <property type="match status" value="1"/>
</dbReference>
<comment type="function">
    <text evidence="13">Component of the ubiquinol-cytochrome c oxidoreductase, a multisubunit transmembrane complex that is part of the mitochondrial electron transport chain which drives oxidative phosphorylation. The complex plays an important role in the uptake of multiple carbon sources present in different host niches.</text>
</comment>
<keyword evidence="9" id="KW-1133">Transmembrane helix</keyword>
<keyword evidence="11" id="KW-0472">Membrane</keyword>
<evidence type="ECO:0000256" key="6">
    <source>
        <dbReference type="ARBA" id="ARBA00022692"/>
    </source>
</evidence>
<organism evidence="14 15">
    <name type="scientific">Dinoponera quadriceps</name>
    <name type="common">South American ant</name>
    <dbReference type="NCBI Taxonomy" id="609295"/>
    <lineage>
        <taxon>Eukaryota</taxon>
        <taxon>Metazoa</taxon>
        <taxon>Ecdysozoa</taxon>
        <taxon>Arthropoda</taxon>
        <taxon>Hexapoda</taxon>
        <taxon>Insecta</taxon>
        <taxon>Pterygota</taxon>
        <taxon>Neoptera</taxon>
        <taxon>Endopterygota</taxon>
        <taxon>Hymenoptera</taxon>
        <taxon>Apocrita</taxon>
        <taxon>Aculeata</taxon>
        <taxon>Formicoidea</taxon>
        <taxon>Formicidae</taxon>
        <taxon>Ponerinae</taxon>
        <taxon>Ponerini</taxon>
        <taxon>Dinoponera</taxon>
    </lineage>
</organism>
<comment type="subunit">
    <text evidence="12 13">Component of the ubiquinol-cytochrome c oxidoreductase (cytochrome b-c1 complex, complex III, CIII), a multisubunit enzyme composed of 11 subunits. The complex is composed of 3 respiratory subunits cytochrome b, cytochrome c1 and Rieske protein UQCRFS1, 2 core protein subunits UQCRC1/QCR1 and UQCRC2/QCR2, and 6 low-molecular weight protein subunits UQCRH/QCR6, UQCRB/QCR7, UQCRQ/QCR8, UQCR10/QCR9, UQCR11/QCR10 and subunit 9, the cleavage product of Rieske protein UQCRFS1. The complex exists as an obligatory dimer and forms supercomplexes (SCs) in the inner mitochondrial membrane with NADH-ubiquinone oxidoreductase (complex I, CI) and cytochrome c oxidase (complex IV, CIV), resulting in different assemblies (supercomplex SCI(1)III(2)IV(1) and megacomplex MCI(2)III(2)IV(2)). Interacts with UQCC6.</text>
</comment>
<dbReference type="PANTHER" id="PTHR12119">
    <property type="entry name" value="UBIQUINOL-CYTOCHROME C REDUCTASE COMPLEX UBIQUINONE-BINDING PROTEIN QP-C"/>
    <property type="match status" value="1"/>
</dbReference>
<evidence type="ECO:0000256" key="9">
    <source>
        <dbReference type="ARBA" id="ARBA00022989"/>
    </source>
</evidence>
<dbReference type="Proteomes" id="UP000515204">
    <property type="component" value="Unplaced"/>
</dbReference>
<evidence type="ECO:0000256" key="10">
    <source>
        <dbReference type="ARBA" id="ARBA00023128"/>
    </source>
</evidence>
<evidence type="ECO:0000256" key="12">
    <source>
        <dbReference type="ARBA" id="ARBA00047105"/>
    </source>
</evidence>
<evidence type="ECO:0000256" key="4">
    <source>
        <dbReference type="ARBA" id="ARBA00022448"/>
    </source>
</evidence>
<evidence type="ECO:0000256" key="7">
    <source>
        <dbReference type="ARBA" id="ARBA00022792"/>
    </source>
</evidence>
<dbReference type="GeneID" id="106746464"/>
<reference evidence="15" key="1">
    <citation type="submission" date="2025-08" db="UniProtKB">
        <authorList>
            <consortium name="RefSeq"/>
        </authorList>
    </citation>
    <scope>IDENTIFICATION</scope>
</reference>
<keyword evidence="7 13" id="KW-0999">Mitochondrion inner membrane</keyword>
<evidence type="ECO:0000313" key="15">
    <source>
        <dbReference type="RefSeq" id="XP_014478554.1"/>
    </source>
</evidence>
<dbReference type="SUPFAM" id="SSF81508">
    <property type="entry name" value="Ubiquinone-binding protein QP-C of cytochrome bc1 complex (Ubiquinol-cytochrome c reductase)"/>
    <property type="match status" value="1"/>
</dbReference>
<dbReference type="GO" id="GO:0005743">
    <property type="term" value="C:mitochondrial inner membrane"/>
    <property type="evidence" value="ECO:0007669"/>
    <property type="project" value="UniProtKB-SubCell"/>
</dbReference>
<accession>A0A6P3XKM4</accession>
<dbReference type="GO" id="GO:0045275">
    <property type="term" value="C:respiratory chain complex III"/>
    <property type="evidence" value="ECO:0007669"/>
    <property type="project" value="UniProtKB-UniRule"/>
</dbReference>
<evidence type="ECO:0000313" key="14">
    <source>
        <dbReference type="Proteomes" id="UP000515204"/>
    </source>
</evidence>
<comment type="subcellular location">
    <subcellularLocation>
        <location evidence="1 13">Mitochondrion inner membrane</location>
        <topology evidence="1 13">Single-pass membrane protein</topology>
    </subcellularLocation>
</comment>
<evidence type="ECO:0000256" key="2">
    <source>
        <dbReference type="ARBA" id="ARBA00007668"/>
    </source>
</evidence>
<evidence type="ECO:0000256" key="13">
    <source>
        <dbReference type="RuleBase" id="RU368118"/>
    </source>
</evidence>
<dbReference type="KEGG" id="dqu:106746464"/>
<proteinExistence type="inferred from homology"/>
<dbReference type="PANTHER" id="PTHR12119:SF2">
    <property type="entry name" value="CYTOCHROME B-C1 COMPLEX SUBUNIT 8"/>
    <property type="match status" value="1"/>
</dbReference>
<keyword evidence="5 13" id="KW-0679">Respiratory chain</keyword>
<dbReference type="AlphaFoldDB" id="A0A6P3XKM4"/>
<protein>
    <recommendedName>
        <fullName evidence="3 13">Cytochrome b-c1 complex subunit 8</fullName>
    </recommendedName>
    <alternativeName>
        <fullName evidence="13">Complex III subunit 8</fullName>
    </alternativeName>
</protein>
<evidence type="ECO:0000256" key="1">
    <source>
        <dbReference type="ARBA" id="ARBA00004434"/>
    </source>
</evidence>
<comment type="similarity">
    <text evidence="2 13">Belongs to the UQCRQ/QCR8 family.</text>
</comment>
<evidence type="ECO:0000256" key="8">
    <source>
        <dbReference type="ARBA" id="ARBA00022982"/>
    </source>
</evidence>
<dbReference type="CTD" id="39950"/>
<keyword evidence="6" id="KW-0812">Transmembrane</keyword>
<gene>
    <name evidence="15" type="primary">LOC106746464</name>
</gene>
<evidence type="ECO:0000256" key="3">
    <source>
        <dbReference type="ARBA" id="ARBA00016324"/>
    </source>
</evidence>
<name>A0A6P3XKM4_DINQU</name>
<dbReference type="InterPro" id="IPR036642">
    <property type="entry name" value="Cyt_bc1_su8_sf"/>
</dbReference>
<dbReference type="GO" id="GO:0006122">
    <property type="term" value="P:mitochondrial electron transport, ubiquinol to cytochrome c"/>
    <property type="evidence" value="ECO:0007669"/>
    <property type="project" value="UniProtKB-UniRule"/>
</dbReference>
<evidence type="ECO:0000256" key="5">
    <source>
        <dbReference type="ARBA" id="ARBA00022660"/>
    </source>
</evidence>
<dbReference type="OrthoDB" id="6683853at2759"/>
<dbReference type="InterPro" id="IPR004205">
    <property type="entry name" value="Cyt_bc1_su8"/>
</dbReference>
<keyword evidence="8 13" id="KW-0249">Electron transport</keyword>